<evidence type="ECO:0000313" key="1">
    <source>
        <dbReference type="EMBL" id="MBW4755813.1"/>
    </source>
</evidence>
<reference evidence="1 2" key="1">
    <citation type="submission" date="2021-07" db="EMBL/GenBank/DDBJ databases">
        <title>Genomic diversity and antimicrobial resistance of Prevotella spp. isolated from chronic lung disease airways.</title>
        <authorList>
            <person name="Webb K.A."/>
            <person name="Olagoke O.S."/>
            <person name="Baird T."/>
            <person name="Neill J."/>
            <person name="Pham A."/>
            <person name="Wells T.J."/>
            <person name="Ramsay K.A."/>
            <person name="Bell S.C."/>
            <person name="Sarovich D.S."/>
            <person name="Price E.P."/>
        </authorList>
    </citation>
    <scope>NUCLEOTIDE SEQUENCE [LARGE SCALE GENOMIC DNA]</scope>
    <source>
        <strain evidence="1 2">SCHI0027.S.6</strain>
    </source>
</reference>
<dbReference type="Proteomes" id="UP000812077">
    <property type="component" value="Unassembled WGS sequence"/>
</dbReference>
<dbReference type="EMBL" id="JAHXCP010000034">
    <property type="protein sequence ID" value="MBW4755813.1"/>
    <property type="molecule type" value="Genomic_DNA"/>
</dbReference>
<sequence>MSKGRDKELIELRDEALCRRYYYWTEEKRLRFDDALCILSKQEFFISEERIMSIIRRKCREIKDIQVRPVPKVRMPRLTARQLELFQK</sequence>
<comment type="caution">
    <text evidence="1">The sequence shown here is derived from an EMBL/GenBank/DDBJ whole genome shotgun (WGS) entry which is preliminary data.</text>
</comment>
<accession>A0ABS6Y8J3</accession>
<proteinExistence type="predicted"/>
<evidence type="ECO:0000313" key="2">
    <source>
        <dbReference type="Proteomes" id="UP000812077"/>
    </source>
</evidence>
<name>A0ABS6Y8J3_9BACT</name>
<organism evidence="1 2">
    <name type="scientific">Prevotella melaninogenica</name>
    <dbReference type="NCBI Taxonomy" id="28132"/>
    <lineage>
        <taxon>Bacteria</taxon>
        <taxon>Pseudomonadati</taxon>
        <taxon>Bacteroidota</taxon>
        <taxon>Bacteroidia</taxon>
        <taxon>Bacteroidales</taxon>
        <taxon>Prevotellaceae</taxon>
        <taxon>Prevotella</taxon>
    </lineage>
</organism>
<gene>
    <name evidence="1" type="ORF">KZO77_12425</name>
</gene>
<dbReference type="RefSeq" id="WP_219434187.1">
    <property type="nucleotide sequence ID" value="NZ_JAHXCP010000034.1"/>
</dbReference>
<keyword evidence="2" id="KW-1185">Reference proteome</keyword>
<protein>
    <submittedName>
        <fullName evidence="1">Transposase</fullName>
    </submittedName>
</protein>